<reference evidence="3" key="1">
    <citation type="submission" date="2022-02" db="EMBL/GenBank/DDBJ databases">
        <authorList>
            <person name="King R."/>
        </authorList>
    </citation>
    <scope>NUCLEOTIDE SEQUENCE</scope>
</reference>
<gene>
    <name evidence="3" type="ORF">SPLIT_LOCUS12719</name>
</gene>
<evidence type="ECO:0000256" key="1">
    <source>
        <dbReference type="SAM" id="Coils"/>
    </source>
</evidence>
<dbReference type="Gene3D" id="3.30.40.10">
    <property type="entry name" value="Zinc/RING finger domain, C3HC4 (zinc finger)"/>
    <property type="match status" value="1"/>
</dbReference>
<keyword evidence="1" id="KW-0175">Coiled coil</keyword>
<accession>A0A9P0NAI6</accession>
<keyword evidence="4" id="KW-1185">Reference proteome</keyword>
<dbReference type="InterPro" id="IPR013083">
    <property type="entry name" value="Znf_RING/FYVE/PHD"/>
</dbReference>
<feature type="region of interest" description="Disordered" evidence="2">
    <location>
        <begin position="216"/>
        <end position="237"/>
    </location>
</feature>
<feature type="compositionally biased region" description="Low complexity" evidence="2">
    <location>
        <begin position="227"/>
        <end position="236"/>
    </location>
</feature>
<dbReference type="SUPFAM" id="SSF57903">
    <property type="entry name" value="FYVE/PHD zinc finger"/>
    <property type="match status" value="1"/>
</dbReference>
<feature type="coiled-coil region" evidence="1">
    <location>
        <begin position="150"/>
        <end position="184"/>
    </location>
</feature>
<evidence type="ECO:0000256" key="2">
    <source>
        <dbReference type="SAM" id="MobiDB-lite"/>
    </source>
</evidence>
<dbReference type="AlphaFoldDB" id="A0A9P0NAI6"/>
<dbReference type="Proteomes" id="UP001153321">
    <property type="component" value="Chromosome Z"/>
</dbReference>
<feature type="coiled-coil region" evidence="1">
    <location>
        <begin position="247"/>
        <end position="274"/>
    </location>
</feature>
<protein>
    <submittedName>
        <fullName evidence="3">Uncharacterized protein</fullName>
    </submittedName>
</protein>
<dbReference type="EMBL" id="LR824562">
    <property type="protein sequence ID" value="CAH1647368.1"/>
    <property type="molecule type" value="Genomic_DNA"/>
</dbReference>
<evidence type="ECO:0000313" key="3">
    <source>
        <dbReference type="EMBL" id="CAH1647368.1"/>
    </source>
</evidence>
<name>A0A9P0NAI6_SPOLI</name>
<organism evidence="3 4">
    <name type="scientific">Spodoptera littoralis</name>
    <name type="common">Egyptian cotton leafworm</name>
    <dbReference type="NCBI Taxonomy" id="7109"/>
    <lineage>
        <taxon>Eukaryota</taxon>
        <taxon>Metazoa</taxon>
        <taxon>Ecdysozoa</taxon>
        <taxon>Arthropoda</taxon>
        <taxon>Hexapoda</taxon>
        <taxon>Insecta</taxon>
        <taxon>Pterygota</taxon>
        <taxon>Neoptera</taxon>
        <taxon>Endopterygota</taxon>
        <taxon>Lepidoptera</taxon>
        <taxon>Glossata</taxon>
        <taxon>Ditrysia</taxon>
        <taxon>Noctuoidea</taxon>
        <taxon>Noctuidae</taxon>
        <taxon>Amphipyrinae</taxon>
        <taxon>Spodoptera</taxon>
    </lineage>
</organism>
<evidence type="ECO:0000313" key="4">
    <source>
        <dbReference type="Proteomes" id="UP001153321"/>
    </source>
</evidence>
<proteinExistence type="predicted"/>
<dbReference type="InterPro" id="IPR011011">
    <property type="entry name" value="Znf_FYVE_PHD"/>
</dbReference>
<sequence length="540" mass="61079">MASLVRCHKCKKDVNIKSTALCSACENRYEFDCDGYPEPTYRLKDPEAKKKWRCKLCIRNKKYAINEGVSNITVRKRQNCIKSPSPIKKIPNTKKGSADNTSKRLSATQSDAKLFDSHILTDCESYDESYTTSNRLSRSVDRTVTDLVSVSEMKETIAQLTLQLESTENELGNILLENTELHKQIKKLCTENDTLKSLCHSSSIFGYPGTSSKKKKHALSQPHYVHSTPSSPSSSTLNVEVTDHVNVLRLQQEILNLQQLLQTAEGEISALTERITILMQSQNTCDLRIQETERNPDCIATCSGKQRQTVVSGKKIHIIGTQRCVGLAAALSHSRANTQYEKYQLFALTKPNAPCSEVLSNCRNVKLTTDDKVVICIGENDHNISIILSQLRDILDIFSNNTIIVLNVVNNVFLNVNKINNSINKLCSKYKKCHFVNQISTKLSDICRSINFVIDYSDYEYKYLNPSEIRKRIASGKSSVKLNIEPKKGTIPYYFTKQSQIETVRGPKNNNLMQPNTNIRKGTIPYYFPALNKCESFFRN</sequence>